<evidence type="ECO:0000256" key="9">
    <source>
        <dbReference type="ARBA" id="ARBA00023136"/>
    </source>
</evidence>
<dbReference type="Pfam" id="PF01435">
    <property type="entry name" value="Peptidase_M48"/>
    <property type="match status" value="1"/>
</dbReference>
<keyword evidence="6 10" id="KW-0862">Zinc</keyword>
<dbReference type="PANTHER" id="PTHR43221:SF2">
    <property type="entry name" value="PROTEASE HTPX HOMOLOG"/>
    <property type="match status" value="1"/>
</dbReference>
<sequence>MQQQPYQYTKGKIAVERARMSSDNVVLGVTFGVFFLLTFGYFIYSYFDEVAKHLGGVTFLGGVIGLLIALVLGCVFLAVSLGIGMFLTRMMRQQMLGNSLEVQYSAYAWLRDWSNEVAADLEMPQVEIFITQNPVINAYAFGFARPYAIVLHSGSIRYLTEDELKVIVVHEMAHIKYKHTDASVYLIPFLIIPIINMAGNWIAGFWRRRTEFTADRLALAYIGDAALVKNALIKVHVGPDTAKDMNDVARQWLQYKAERPMNRFAQTFSDHPYLVRRLSQVDYWDTAFHAAQAQPVQTASATPVQSAPNGEMAAQSSAASTQTPKPPVPPRKRKNSQGSPKGDNASEA</sequence>
<feature type="compositionally biased region" description="Low complexity" evidence="11">
    <location>
        <begin position="313"/>
        <end position="323"/>
    </location>
</feature>
<evidence type="ECO:0000256" key="4">
    <source>
        <dbReference type="ARBA" id="ARBA00022723"/>
    </source>
</evidence>
<dbReference type="Proteomes" id="UP001177295">
    <property type="component" value="Chromosome"/>
</dbReference>
<keyword evidence="1" id="KW-1003">Cell membrane</keyword>
<evidence type="ECO:0000256" key="6">
    <source>
        <dbReference type="ARBA" id="ARBA00022833"/>
    </source>
</evidence>
<protein>
    <submittedName>
        <fullName evidence="14">Protease HtpX</fullName>
        <ecNumber evidence="14">3.4.24.-</ecNumber>
    </submittedName>
</protein>
<evidence type="ECO:0000313" key="15">
    <source>
        <dbReference type="Proteomes" id="UP001177295"/>
    </source>
</evidence>
<feature type="domain" description="Peptidase M48" evidence="13">
    <location>
        <begin position="108"/>
        <end position="284"/>
    </location>
</feature>
<dbReference type="GO" id="GO:0008233">
    <property type="term" value="F:peptidase activity"/>
    <property type="evidence" value="ECO:0007669"/>
    <property type="project" value="UniProtKB-KW"/>
</dbReference>
<evidence type="ECO:0000256" key="12">
    <source>
        <dbReference type="SAM" id="Phobius"/>
    </source>
</evidence>
<dbReference type="InterPro" id="IPR050083">
    <property type="entry name" value="HtpX_protease"/>
</dbReference>
<evidence type="ECO:0000256" key="8">
    <source>
        <dbReference type="ARBA" id="ARBA00023049"/>
    </source>
</evidence>
<evidence type="ECO:0000256" key="2">
    <source>
        <dbReference type="ARBA" id="ARBA00022670"/>
    </source>
</evidence>
<dbReference type="Gene3D" id="3.30.2010.10">
    <property type="entry name" value="Metalloproteases ('zincins'), catalytic domain"/>
    <property type="match status" value="1"/>
</dbReference>
<dbReference type="InterPro" id="IPR001915">
    <property type="entry name" value="Peptidase_M48"/>
</dbReference>
<dbReference type="EC" id="3.4.24.-" evidence="14"/>
<evidence type="ECO:0000256" key="3">
    <source>
        <dbReference type="ARBA" id="ARBA00022692"/>
    </source>
</evidence>
<gene>
    <name evidence="14" type="primary">htpX</name>
    <name evidence="14" type="ORF">SEML1_0231</name>
</gene>
<name>A0ABY8WUZ2_9BACT</name>
<comment type="cofactor">
    <cofactor evidence="10">
        <name>Zn(2+)</name>
        <dbReference type="ChEBI" id="CHEBI:29105"/>
    </cofactor>
    <text evidence="10">Binds 1 zinc ion per subunit.</text>
</comment>
<keyword evidence="4" id="KW-0479">Metal-binding</keyword>
<keyword evidence="5 10" id="KW-0378">Hydrolase</keyword>
<keyword evidence="15" id="KW-1185">Reference proteome</keyword>
<accession>A0ABY8WUZ2</accession>
<keyword evidence="8 10" id="KW-0482">Metalloprotease</keyword>
<evidence type="ECO:0000259" key="13">
    <source>
        <dbReference type="Pfam" id="PF01435"/>
    </source>
</evidence>
<dbReference type="EMBL" id="CP124550">
    <property type="protein sequence ID" value="WIO45861.1"/>
    <property type="molecule type" value="Genomic_DNA"/>
</dbReference>
<evidence type="ECO:0000256" key="1">
    <source>
        <dbReference type="ARBA" id="ARBA00022475"/>
    </source>
</evidence>
<keyword evidence="3 12" id="KW-0812">Transmembrane</keyword>
<reference evidence="14 15" key="1">
    <citation type="journal article" date="2023" name="Cell">
        <title>Genetic manipulation of Patescibacteria provides mechanistic insights into microbial dark matter and the epibiotic lifestyle.</title>
        <authorList>
            <person name="Wang Y."/>
            <person name="Gallagher L.A."/>
            <person name="Andrade P.A."/>
            <person name="Liu A."/>
            <person name="Humphreys I.R."/>
            <person name="Turkarslan S."/>
            <person name="Cutler K.J."/>
            <person name="Arrieta-Ortiz M.L."/>
            <person name="Li Y."/>
            <person name="Radey M.C."/>
            <person name="McLean J.S."/>
            <person name="Cong Q."/>
            <person name="Baker D."/>
            <person name="Baliga N.S."/>
            <person name="Peterson S.B."/>
            <person name="Mougous J.D."/>
        </authorList>
    </citation>
    <scope>NUCLEOTIDE SEQUENCE [LARGE SCALE GENOMIC DNA]</scope>
    <source>
        <strain evidence="14 15">ML1</strain>
    </source>
</reference>
<evidence type="ECO:0000256" key="10">
    <source>
        <dbReference type="RuleBase" id="RU003983"/>
    </source>
</evidence>
<dbReference type="CDD" id="cd07325">
    <property type="entry name" value="M48_Ste24p_like"/>
    <property type="match status" value="1"/>
</dbReference>
<evidence type="ECO:0000256" key="11">
    <source>
        <dbReference type="SAM" id="MobiDB-lite"/>
    </source>
</evidence>
<comment type="similarity">
    <text evidence="10">Belongs to the peptidase M48 family.</text>
</comment>
<organism evidence="14 15">
    <name type="scientific">Candidatus Southlakia epibionticum</name>
    <dbReference type="NCBI Taxonomy" id="3043284"/>
    <lineage>
        <taxon>Bacteria</taxon>
        <taxon>Candidatus Saccharimonadota</taxon>
        <taxon>Candidatus Saccharimonadia</taxon>
        <taxon>Candidatus Saccharimonadales</taxon>
        <taxon>Candidatus Saccharimonadaceae</taxon>
        <taxon>Candidatus Southlakia</taxon>
    </lineage>
</organism>
<feature type="transmembrane region" description="Helical" evidence="12">
    <location>
        <begin position="59"/>
        <end position="87"/>
    </location>
</feature>
<dbReference type="GO" id="GO:0006508">
    <property type="term" value="P:proteolysis"/>
    <property type="evidence" value="ECO:0007669"/>
    <property type="project" value="UniProtKB-KW"/>
</dbReference>
<proteinExistence type="inferred from homology"/>
<dbReference type="PANTHER" id="PTHR43221">
    <property type="entry name" value="PROTEASE HTPX"/>
    <property type="match status" value="1"/>
</dbReference>
<keyword evidence="7 12" id="KW-1133">Transmembrane helix</keyword>
<feature type="transmembrane region" description="Helical" evidence="12">
    <location>
        <begin position="184"/>
        <end position="206"/>
    </location>
</feature>
<evidence type="ECO:0000313" key="14">
    <source>
        <dbReference type="EMBL" id="WIO45861.1"/>
    </source>
</evidence>
<keyword evidence="2 10" id="KW-0645">Protease</keyword>
<dbReference type="RefSeq" id="WP_376754231.1">
    <property type="nucleotide sequence ID" value="NZ_CP124550.1"/>
</dbReference>
<feature type="compositionally biased region" description="Polar residues" evidence="11">
    <location>
        <begin position="294"/>
        <end position="308"/>
    </location>
</feature>
<evidence type="ECO:0000256" key="5">
    <source>
        <dbReference type="ARBA" id="ARBA00022801"/>
    </source>
</evidence>
<feature type="region of interest" description="Disordered" evidence="11">
    <location>
        <begin position="294"/>
        <end position="348"/>
    </location>
</feature>
<feature type="transmembrane region" description="Helical" evidence="12">
    <location>
        <begin position="25"/>
        <end position="47"/>
    </location>
</feature>
<evidence type="ECO:0000256" key="7">
    <source>
        <dbReference type="ARBA" id="ARBA00022989"/>
    </source>
</evidence>
<keyword evidence="9 12" id="KW-0472">Membrane</keyword>